<keyword evidence="2" id="KW-0732">Signal</keyword>
<evidence type="ECO:0000313" key="3">
    <source>
        <dbReference type="EMBL" id="SDY09658.1"/>
    </source>
</evidence>
<sequence length="133" mass="13280">MSTWLHRTVGTLGVAGGFLMLAGGPAQAQDAQPLPTPDPQELPSALELPGPDPAADAPAGDPPTLPAAEITEAPDGAPIDAVPLPLAESARVAGAAAISGTALDRLAPLPTDQLPALIGDALTAQHPQLFQTH</sequence>
<gene>
    <name evidence="3" type="ORF">SAMN05444365_101653</name>
</gene>
<accession>A0A1H3H411</accession>
<dbReference type="EMBL" id="FNPH01000001">
    <property type="protein sequence ID" value="SDY09658.1"/>
    <property type="molecule type" value="Genomic_DNA"/>
</dbReference>
<evidence type="ECO:0000256" key="1">
    <source>
        <dbReference type="SAM" id="MobiDB-lite"/>
    </source>
</evidence>
<proteinExistence type="predicted"/>
<reference evidence="4" key="1">
    <citation type="submission" date="2016-10" db="EMBL/GenBank/DDBJ databases">
        <authorList>
            <person name="Varghese N."/>
            <person name="Submissions S."/>
        </authorList>
    </citation>
    <scope>NUCLEOTIDE SEQUENCE [LARGE SCALE GENOMIC DNA]</scope>
    <source>
        <strain evidence="4">DSM 45245</strain>
    </source>
</reference>
<dbReference type="AlphaFoldDB" id="A0A1H3H411"/>
<organism evidence="3 4">
    <name type="scientific">Micromonospora pattaloongensis</name>
    <dbReference type="NCBI Taxonomy" id="405436"/>
    <lineage>
        <taxon>Bacteria</taxon>
        <taxon>Bacillati</taxon>
        <taxon>Actinomycetota</taxon>
        <taxon>Actinomycetes</taxon>
        <taxon>Micromonosporales</taxon>
        <taxon>Micromonosporaceae</taxon>
        <taxon>Micromonospora</taxon>
    </lineage>
</organism>
<feature type="chain" id="PRO_5017315840" evidence="2">
    <location>
        <begin position="29"/>
        <end position="133"/>
    </location>
</feature>
<feature type="compositionally biased region" description="Low complexity" evidence="1">
    <location>
        <begin position="45"/>
        <end position="59"/>
    </location>
</feature>
<evidence type="ECO:0000256" key="2">
    <source>
        <dbReference type="SAM" id="SignalP"/>
    </source>
</evidence>
<dbReference type="Proteomes" id="UP000242415">
    <property type="component" value="Unassembled WGS sequence"/>
</dbReference>
<evidence type="ECO:0000313" key="4">
    <source>
        <dbReference type="Proteomes" id="UP000242415"/>
    </source>
</evidence>
<keyword evidence="4" id="KW-1185">Reference proteome</keyword>
<name>A0A1H3H411_9ACTN</name>
<dbReference type="RefSeq" id="WP_091551134.1">
    <property type="nucleotide sequence ID" value="NZ_FNPH01000001.1"/>
</dbReference>
<protein>
    <submittedName>
        <fullName evidence="3">Uncharacterized protein</fullName>
    </submittedName>
</protein>
<feature type="region of interest" description="Disordered" evidence="1">
    <location>
        <begin position="26"/>
        <end position="80"/>
    </location>
</feature>
<feature type="signal peptide" evidence="2">
    <location>
        <begin position="1"/>
        <end position="28"/>
    </location>
</feature>